<feature type="transmembrane region" description="Helical" evidence="8">
    <location>
        <begin position="139"/>
        <end position="159"/>
    </location>
</feature>
<sequence length="165" mass="19003">MGNKKVGMEKEKENIDLKNIEFFQHLSREKFNFLMDSIDKLDQKFTTIFSVNAVILSIIFSLNRFQQNLLFFFGLASIIIALLIAFLGYVPKGLLEIDLNVWWNENYGEKYKDTISEITSHIIAAYTQNKKVLSKKAKFVNLAFIFSLAGIFCIILSQISCIWGN</sequence>
<keyword evidence="6" id="KW-0051">Antiviral defense</keyword>
<keyword evidence="2" id="KW-1003">Cell membrane</keyword>
<keyword evidence="7 8" id="KW-0472">Membrane</keyword>
<feature type="transmembrane region" description="Helical" evidence="8">
    <location>
        <begin position="45"/>
        <end position="63"/>
    </location>
</feature>
<evidence type="ECO:0000259" key="9">
    <source>
        <dbReference type="Pfam" id="PF18967"/>
    </source>
</evidence>
<proteinExistence type="predicted"/>
<comment type="subcellular location">
    <subcellularLocation>
        <location evidence="1">Cell membrane</location>
    </subcellularLocation>
</comment>
<reference evidence="10" key="1">
    <citation type="journal article" date="2020" name="mSystems">
        <title>Genome- and Community-Level Interaction Insights into Carbon Utilization and Element Cycling Functions of Hydrothermarchaeota in Hydrothermal Sediment.</title>
        <authorList>
            <person name="Zhou Z."/>
            <person name="Liu Y."/>
            <person name="Xu W."/>
            <person name="Pan J."/>
            <person name="Luo Z.H."/>
            <person name="Li M."/>
        </authorList>
    </citation>
    <scope>NUCLEOTIDE SEQUENCE [LARGE SCALE GENOMIC DNA]</scope>
    <source>
        <strain evidence="10">SpSt-754</strain>
    </source>
</reference>
<evidence type="ECO:0000256" key="7">
    <source>
        <dbReference type="ARBA" id="ARBA00023136"/>
    </source>
</evidence>
<evidence type="ECO:0000256" key="4">
    <source>
        <dbReference type="ARBA" id="ARBA00022741"/>
    </source>
</evidence>
<evidence type="ECO:0000256" key="8">
    <source>
        <dbReference type="SAM" id="Phobius"/>
    </source>
</evidence>
<keyword evidence="5 8" id="KW-1133">Transmembrane helix</keyword>
<keyword evidence="4" id="KW-0547">Nucleotide-binding</keyword>
<gene>
    <name evidence="10" type="ORF">ENV38_05180</name>
</gene>
<name>A0A7V3KP42_UNCW3</name>
<keyword evidence="3 8" id="KW-0812">Transmembrane</keyword>
<feature type="transmembrane region" description="Helical" evidence="8">
    <location>
        <begin position="69"/>
        <end position="90"/>
    </location>
</feature>
<evidence type="ECO:0000256" key="3">
    <source>
        <dbReference type="ARBA" id="ARBA00022692"/>
    </source>
</evidence>
<evidence type="ECO:0000256" key="2">
    <source>
        <dbReference type="ARBA" id="ARBA00022475"/>
    </source>
</evidence>
<organism evidence="10">
    <name type="scientific">candidate division WOR-3 bacterium</name>
    <dbReference type="NCBI Taxonomy" id="2052148"/>
    <lineage>
        <taxon>Bacteria</taxon>
        <taxon>Bacteria division WOR-3</taxon>
    </lineage>
</organism>
<dbReference type="Pfam" id="PF18967">
    <property type="entry name" value="PycTM"/>
    <property type="match status" value="1"/>
</dbReference>
<evidence type="ECO:0000256" key="5">
    <source>
        <dbReference type="ARBA" id="ARBA00022989"/>
    </source>
</evidence>
<accession>A0A7V3KP42</accession>
<evidence type="ECO:0000256" key="6">
    <source>
        <dbReference type="ARBA" id="ARBA00023118"/>
    </source>
</evidence>
<evidence type="ECO:0000256" key="1">
    <source>
        <dbReference type="ARBA" id="ARBA00004236"/>
    </source>
</evidence>
<dbReference type="InterPro" id="IPR043760">
    <property type="entry name" value="PycTM_dom"/>
</dbReference>
<evidence type="ECO:0000313" key="10">
    <source>
        <dbReference type="EMBL" id="HGB36278.1"/>
    </source>
</evidence>
<dbReference type="EMBL" id="DTGD01000193">
    <property type="protein sequence ID" value="HGB36278.1"/>
    <property type="molecule type" value="Genomic_DNA"/>
</dbReference>
<feature type="domain" description="Pycsar effector protein" evidence="9">
    <location>
        <begin position="34"/>
        <end position="156"/>
    </location>
</feature>
<protein>
    <recommendedName>
        <fullName evidence="9">Pycsar effector protein domain-containing protein</fullName>
    </recommendedName>
</protein>
<comment type="caution">
    <text evidence="10">The sequence shown here is derived from an EMBL/GenBank/DDBJ whole genome shotgun (WGS) entry which is preliminary data.</text>
</comment>
<dbReference type="AlphaFoldDB" id="A0A7V3KP42"/>